<keyword evidence="3" id="KW-0808">Transferase</keyword>
<keyword evidence="10" id="KW-1185">Reference proteome</keyword>
<comment type="subcellular location">
    <subcellularLocation>
        <location evidence="1">Golgi apparatus membrane</location>
        <topology evidence="1">Single-pass type II membrane protein</topology>
    </subcellularLocation>
</comment>
<accession>A0ABM4CC23</accession>
<dbReference type="RefSeq" id="XP_065659230.1">
    <property type="nucleotide sequence ID" value="XM_065803158.1"/>
</dbReference>
<evidence type="ECO:0000313" key="11">
    <source>
        <dbReference type="RefSeq" id="XP_065659230.1"/>
    </source>
</evidence>
<evidence type="ECO:0000256" key="9">
    <source>
        <dbReference type="ARBA" id="ARBA00023180"/>
    </source>
</evidence>
<evidence type="ECO:0000256" key="4">
    <source>
        <dbReference type="ARBA" id="ARBA00022692"/>
    </source>
</evidence>
<keyword evidence="9" id="KW-0325">Glycoprotein</keyword>
<keyword evidence="5" id="KW-0735">Signal-anchor</keyword>
<keyword evidence="6" id="KW-1133">Transmembrane helix</keyword>
<keyword evidence="4" id="KW-0812">Transmembrane</keyword>
<dbReference type="Proteomes" id="UP001652625">
    <property type="component" value="Chromosome 08"/>
</dbReference>
<reference evidence="11" key="1">
    <citation type="submission" date="2025-08" db="UniProtKB">
        <authorList>
            <consortium name="RefSeq"/>
        </authorList>
    </citation>
    <scope>IDENTIFICATION</scope>
</reference>
<keyword evidence="8" id="KW-0472">Membrane</keyword>
<dbReference type="PANTHER" id="PTHR14647">
    <property type="entry name" value="GALACTOSE-3-O-SULFOTRANSFERASE"/>
    <property type="match status" value="1"/>
</dbReference>
<dbReference type="Pfam" id="PF06990">
    <property type="entry name" value="Gal-3-0_sulfotr"/>
    <property type="match status" value="1"/>
</dbReference>
<name>A0ABM4CC23_HYDVU</name>
<evidence type="ECO:0000256" key="8">
    <source>
        <dbReference type="ARBA" id="ARBA00023136"/>
    </source>
</evidence>
<evidence type="ECO:0000256" key="7">
    <source>
        <dbReference type="ARBA" id="ARBA00023034"/>
    </source>
</evidence>
<protein>
    <submittedName>
        <fullName evidence="11">Galactose-3-O-sulfotransferase 3 isoform X2</fullName>
    </submittedName>
</protein>
<comment type="similarity">
    <text evidence="2">Belongs to the galactose-3-O-sulfotransferase family.</text>
</comment>
<evidence type="ECO:0000256" key="2">
    <source>
        <dbReference type="ARBA" id="ARBA00008124"/>
    </source>
</evidence>
<sequence length="416" mass="49380">MHFLTKRRKLAIYFITSISIIVFFKDKVMDLLKRNKNEKKCKDSELDCKFTNSTPNCSTLLYQIFQNITPGNLKAFNSGIKENLEESFYKNVIFLKTHKTGSSTVTNIIQRYAKLHHLKAALPLCYHRFCYPNKFKEAYLYEHKKGDTYNVIFNHAVFHKENMKKLMNPQSTKIITIIREPYSQFDSIAQYLNFKKHYNLSGNLPLLDEFFELPEQYLKKILQTVDLRDGEGSFALVKNPNAFDLGFDVWNETDEYIKSVLTSITRDFDLVMIMEYMEESLILLKNELNWKLEDVVFKVHNARTYKENNTINVENLRKKILNWSKLDTAIYNQFNKTFWAKVNNSAPNFYEEVDKLKILNYNLVNHCRRIKVTAVSSSLTRKYYDKTKTNLCTDVMKEEIPFTMWFKKMRHLKQNK</sequence>
<dbReference type="Gene3D" id="3.40.50.300">
    <property type="entry name" value="P-loop containing nucleotide triphosphate hydrolases"/>
    <property type="match status" value="1"/>
</dbReference>
<evidence type="ECO:0000313" key="10">
    <source>
        <dbReference type="Proteomes" id="UP001652625"/>
    </source>
</evidence>
<proteinExistence type="inferred from homology"/>
<dbReference type="SUPFAM" id="SSF52540">
    <property type="entry name" value="P-loop containing nucleoside triphosphate hydrolases"/>
    <property type="match status" value="1"/>
</dbReference>
<keyword evidence="7" id="KW-0333">Golgi apparatus</keyword>
<organism evidence="10 11">
    <name type="scientific">Hydra vulgaris</name>
    <name type="common">Hydra</name>
    <name type="synonym">Hydra attenuata</name>
    <dbReference type="NCBI Taxonomy" id="6087"/>
    <lineage>
        <taxon>Eukaryota</taxon>
        <taxon>Metazoa</taxon>
        <taxon>Cnidaria</taxon>
        <taxon>Hydrozoa</taxon>
        <taxon>Hydroidolina</taxon>
        <taxon>Anthoathecata</taxon>
        <taxon>Aplanulata</taxon>
        <taxon>Hydridae</taxon>
        <taxon>Hydra</taxon>
    </lineage>
</organism>
<evidence type="ECO:0000256" key="6">
    <source>
        <dbReference type="ARBA" id="ARBA00022989"/>
    </source>
</evidence>
<evidence type="ECO:0000256" key="3">
    <source>
        <dbReference type="ARBA" id="ARBA00022679"/>
    </source>
</evidence>
<dbReference type="InterPro" id="IPR027417">
    <property type="entry name" value="P-loop_NTPase"/>
</dbReference>
<evidence type="ECO:0000256" key="5">
    <source>
        <dbReference type="ARBA" id="ARBA00022968"/>
    </source>
</evidence>
<dbReference type="GeneID" id="101237964"/>
<dbReference type="InterPro" id="IPR009729">
    <property type="entry name" value="Gal-3-0_sulfotransfrase"/>
</dbReference>
<evidence type="ECO:0000256" key="1">
    <source>
        <dbReference type="ARBA" id="ARBA00004323"/>
    </source>
</evidence>
<gene>
    <name evidence="11" type="primary">LOC101237964</name>
</gene>
<dbReference type="PANTHER" id="PTHR14647:SF87">
    <property type="entry name" value="PUTATIVE-RELATED"/>
    <property type="match status" value="1"/>
</dbReference>